<protein>
    <recommendedName>
        <fullName evidence="3">N-acetyltransferase domain-containing protein</fullName>
    </recommendedName>
</protein>
<dbReference type="Gene3D" id="3.40.630.30">
    <property type="match status" value="1"/>
</dbReference>
<name>A0A0C2VKA2_9BACL</name>
<dbReference type="OrthoDB" id="2584775at2"/>
<dbReference type="AlphaFoldDB" id="A0A0C2VKA2"/>
<organism evidence="1 2">
    <name type="scientific">Jeotgalibacillus soli</name>
    <dbReference type="NCBI Taxonomy" id="889306"/>
    <lineage>
        <taxon>Bacteria</taxon>
        <taxon>Bacillati</taxon>
        <taxon>Bacillota</taxon>
        <taxon>Bacilli</taxon>
        <taxon>Bacillales</taxon>
        <taxon>Caryophanaceae</taxon>
        <taxon>Jeotgalibacillus</taxon>
    </lineage>
</organism>
<dbReference type="PATRIC" id="fig|889306.3.peg.812"/>
<reference evidence="1 2" key="1">
    <citation type="submission" date="2015-01" db="EMBL/GenBank/DDBJ databases">
        <title>Genome sequencing of Jeotgalibacillus soli.</title>
        <authorList>
            <person name="Goh K.M."/>
            <person name="Chan K.-G."/>
            <person name="Yaakop A.S."/>
            <person name="Ee R."/>
            <person name="Gan H.M."/>
            <person name="Chan C.S."/>
        </authorList>
    </citation>
    <scope>NUCLEOTIDE SEQUENCE [LARGE SCALE GENOMIC DNA]</scope>
    <source>
        <strain evidence="1 2">P9</strain>
    </source>
</reference>
<dbReference type="InterPro" id="IPR016181">
    <property type="entry name" value="Acyl_CoA_acyltransferase"/>
</dbReference>
<accession>A0A0C2VKA2</accession>
<dbReference type="SUPFAM" id="SSF55729">
    <property type="entry name" value="Acyl-CoA N-acyltransferases (Nat)"/>
    <property type="match status" value="1"/>
</dbReference>
<dbReference type="RefSeq" id="WP_041086463.1">
    <property type="nucleotide sequence ID" value="NZ_JXRP01000009.1"/>
</dbReference>
<evidence type="ECO:0000313" key="1">
    <source>
        <dbReference type="EMBL" id="KIL49342.1"/>
    </source>
</evidence>
<comment type="caution">
    <text evidence="1">The sequence shown here is derived from an EMBL/GenBank/DDBJ whole genome shotgun (WGS) entry which is preliminary data.</text>
</comment>
<sequence>MYEIVRTSRQQKEFEETWEYFCNKYNWYNDPYAKNGIRYNLLLPGTETKRRKKIIGTIEFIPYNPTNPHSTVEGPNRFGFSTYEEIRLHQHRTWEIDKLCLHKEYHRRGFFHIFMHVFHNHAKTNSPKYYLALVEKKFFRMLKISFGLGVEQKGEELTGPGTTLVPVVFDIEKMMQDEETVRKLLEMSNHLQKKSSNKGFLKKIFSMV</sequence>
<evidence type="ECO:0000313" key="2">
    <source>
        <dbReference type="Proteomes" id="UP000031938"/>
    </source>
</evidence>
<evidence type="ECO:0008006" key="3">
    <source>
        <dbReference type="Google" id="ProtNLM"/>
    </source>
</evidence>
<dbReference type="EMBL" id="JXRP01000009">
    <property type="protein sequence ID" value="KIL49342.1"/>
    <property type="molecule type" value="Genomic_DNA"/>
</dbReference>
<proteinExistence type="predicted"/>
<gene>
    <name evidence="1" type="ORF">KP78_08100</name>
</gene>
<dbReference type="Proteomes" id="UP000031938">
    <property type="component" value="Unassembled WGS sequence"/>
</dbReference>
<keyword evidence="2" id="KW-1185">Reference proteome</keyword>